<feature type="region of interest" description="Disordered" evidence="1">
    <location>
        <begin position="1"/>
        <end position="31"/>
    </location>
</feature>
<evidence type="ECO:0000313" key="3">
    <source>
        <dbReference type="Proteomes" id="UP000001595"/>
    </source>
</evidence>
<keyword evidence="3" id="KW-1185">Reference proteome</keyword>
<dbReference type="Ensembl" id="ENSPPYT00000051509.1">
    <property type="protein sequence ID" value="ENSPPYP00000045342.1"/>
    <property type="gene ID" value="ENSPPYG00000036409.1"/>
</dbReference>
<sequence length="130" mass="13442">DPPLAREGAGRQEGDHAHSAPTGQAWHPLAAPASASSDVCLLRPSPGRAAIPPPGVQGEGRSGLLCPFAWALQSFCSVPFLVCSGAHRVLSKSAQVYTMESGTSQTRISRLSPTKHGCREATTAVVVTDG</sequence>
<evidence type="ECO:0000256" key="1">
    <source>
        <dbReference type="SAM" id="MobiDB-lite"/>
    </source>
</evidence>
<evidence type="ECO:0000313" key="2">
    <source>
        <dbReference type="Ensembl" id="ENSPPYP00000045342.1"/>
    </source>
</evidence>
<proteinExistence type="predicted"/>
<reference evidence="2" key="2">
    <citation type="submission" date="2025-08" db="UniProtKB">
        <authorList>
            <consortium name="Ensembl"/>
        </authorList>
    </citation>
    <scope>IDENTIFICATION</scope>
</reference>
<dbReference type="GeneTree" id="ENSGT00910000147901"/>
<feature type="compositionally biased region" description="Basic and acidic residues" evidence="1">
    <location>
        <begin position="8"/>
        <end position="18"/>
    </location>
</feature>
<accession>A0A8I5YVB9</accession>
<dbReference type="AlphaFoldDB" id="A0A8I5YVB9"/>
<name>A0A8I5YVB9_PONAB</name>
<dbReference type="Proteomes" id="UP000001595">
    <property type="component" value="Chromosome 21"/>
</dbReference>
<reference evidence="2" key="3">
    <citation type="submission" date="2025-09" db="UniProtKB">
        <authorList>
            <consortium name="Ensembl"/>
        </authorList>
    </citation>
    <scope>IDENTIFICATION</scope>
</reference>
<organism evidence="2 3">
    <name type="scientific">Pongo abelii</name>
    <name type="common">Sumatran orangutan</name>
    <name type="synonym">Pongo pygmaeus abelii</name>
    <dbReference type="NCBI Taxonomy" id="9601"/>
    <lineage>
        <taxon>Eukaryota</taxon>
        <taxon>Metazoa</taxon>
        <taxon>Chordata</taxon>
        <taxon>Craniata</taxon>
        <taxon>Vertebrata</taxon>
        <taxon>Euteleostomi</taxon>
        <taxon>Mammalia</taxon>
        <taxon>Eutheria</taxon>
        <taxon>Euarchontoglires</taxon>
        <taxon>Primates</taxon>
        <taxon>Haplorrhini</taxon>
        <taxon>Catarrhini</taxon>
        <taxon>Hominidae</taxon>
        <taxon>Pongo</taxon>
    </lineage>
</organism>
<reference evidence="2 3" key="1">
    <citation type="submission" date="2008-02" db="EMBL/GenBank/DDBJ databases">
        <title>A 6x draft sequence assembly of the Pongo pygmaeus abelii genome.</title>
        <authorList>
            <person name="Wilson R.K."/>
            <person name="Mardis E."/>
        </authorList>
    </citation>
    <scope>NUCLEOTIDE SEQUENCE [LARGE SCALE GENOMIC DNA]</scope>
</reference>
<protein>
    <submittedName>
        <fullName evidence="2">Uncharacterized protein</fullName>
    </submittedName>
</protein>